<dbReference type="Proteomes" id="UP000179179">
    <property type="component" value="Unassembled WGS sequence"/>
</dbReference>
<keyword evidence="2 6" id="KW-0812">Transmembrane</keyword>
<feature type="compositionally biased region" description="Polar residues" evidence="5">
    <location>
        <begin position="842"/>
        <end position="870"/>
    </location>
</feature>
<comment type="subcellular location">
    <subcellularLocation>
        <location evidence="1">Endomembrane system</location>
    </subcellularLocation>
</comment>
<organism evidence="9 10">
    <name type="scientific">Aspergillus bombycis</name>
    <dbReference type="NCBI Taxonomy" id="109264"/>
    <lineage>
        <taxon>Eukaryota</taxon>
        <taxon>Fungi</taxon>
        <taxon>Dikarya</taxon>
        <taxon>Ascomycota</taxon>
        <taxon>Pezizomycotina</taxon>
        <taxon>Eurotiomycetes</taxon>
        <taxon>Eurotiomycetidae</taxon>
        <taxon>Eurotiales</taxon>
        <taxon>Aspergillaceae</taxon>
        <taxon>Aspergillus</taxon>
    </lineage>
</organism>
<dbReference type="GO" id="GO:0034975">
    <property type="term" value="P:protein folding in endoplasmic reticulum"/>
    <property type="evidence" value="ECO:0007669"/>
    <property type="project" value="TreeGrafter"/>
</dbReference>
<sequence>MVVPTWAAAAWTSLTTALILPGIPGAAAESKEAICLARHWNEVEADFIQWPVCVESQWERTAPRITQDATRSPDQILSVTISEGASSTTTIPAPSGQPDHELDTDSPLDNSNFLSFEDWKKQNLAKVGQSAENVRGHRHAGGKDDRRRPTGINNALDSLGEDAEIELDFGGFGADASDAAKPTSWGASLPTAGITGAGAVTGAGDAETSMSADLRKAASRGKDAGTTCKERFNYASFDCAATVLKTNPECKGSSSVLVENKDSYMLNECRAKNKFLILELCDDILVDTVVLANYEFFSSIFHTFRVSVADRYPAKTDQWRELGVYEARNTREIQAFAVENPLIWARYVKIEFLTHYGNEFYCPLSLVRIHGTTMLEEYKHDGETNRADEEVAAEALEPSPLPVKPEVRDVAQQPPATVAVPDEPANEPTVIIEAQGSCSYQGMEVITLLQQGVSTPVDTCDIRTAPTGAGHDAVNQSTEGRPKANEEATPSTEASAPVSQVDPSDKGSVGAQKVTGPPGASPDSASSMTQGTETVRQDAAHESDIKSASSPKEESSIPSESVRPSGTQPPSSNPTTQESFFKSVNKRLQMLESNSTLSLLYIEEQSRILRDAFSKVEKRQLAKTSTFLENLNVTVLNELRQFREQYDQVWKSVALEFEHQRIQYHQEIHSISAQLGVLADELVFQKRVSVIQSIMILFCFALVLFSRVPVGTYIDIPRVQNMMNRSYSLRSSSPIFFGSPSASPSSTRPTSSYRPTGRHRRNMSEDSQEEPLSPTVAYSPPTPTSDPSSPDEVDKGPAPCLDTVNMPDLAPPHFRSHSSPPVLNPADEESPSEESPISYESRGSSDYDSPGSTESSEPILASNSSMRQQG</sequence>
<dbReference type="GO" id="GO:0005737">
    <property type="term" value="C:cytoplasm"/>
    <property type="evidence" value="ECO:0007669"/>
    <property type="project" value="TreeGrafter"/>
</dbReference>
<evidence type="ECO:0000256" key="7">
    <source>
        <dbReference type="SAM" id="SignalP"/>
    </source>
</evidence>
<dbReference type="EMBL" id="LYCR01000055">
    <property type="protein sequence ID" value="OGM44421.1"/>
    <property type="molecule type" value="Genomic_DNA"/>
</dbReference>
<gene>
    <name evidence="9" type="ORF">ABOM_006960</name>
</gene>
<dbReference type="Pfam" id="PF07738">
    <property type="entry name" value="Sad1_UNC"/>
    <property type="match status" value="1"/>
</dbReference>
<evidence type="ECO:0000259" key="8">
    <source>
        <dbReference type="PROSITE" id="PS51469"/>
    </source>
</evidence>
<evidence type="ECO:0000256" key="3">
    <source>
        <dbReference type="ARBA" id="ARBA00022989"/>
    </source>
</evidence>
<keyword evidence="7" id="KW-0732">Signal</keyword>
<feature type="compositionally biased region" description="Polar residues" evidence="5">
    <location>
        <begin position="562"/>
        <end position="579"/>
    </location>
</feature>
<evidence type="ECO:0000256" key="1">
    <source>
        <dbReference type="ARBA" id="ARBA00004308"/>
    </source>
</evidence>
<name>A0A1F7ZY62_9EURO</name>
<dbReference type="GeneID" id="34450350"/>
<dbReference type="RefSeq" id="XP_022388138.1">
    <property type="nucleotide sequence ID" value="XM_022534089.1"/>
</dbReference>
<dbReference type="AlphaFoldDB" id="A0A1F7ZY62"/>
<feature type="region of interest" description="Disordered" evidence="5">
    <location>
        <begin position="460"/>
        <end position="579"/>
    </location>
</feature>
<accession>A0A1F7ZY62</accession>
<feature type="compositionally biased region" description="Polar residues" evidence="5">
    <location>
        <begin position="81"/>
        <end position="92"/>
    </location>
</feature>
<feature type="compositionally biased region" description="Polar residues" evidence="5">
    <location>
        <begin position="488"/>
        <end position="502"/>
    </location>
</feature>
<feature type="compositionally biased region" description="Low complexity" evidence="5">
    <location>
        <begin position="516"/>
        <end position="527"/>
    </location>
</feature>
<dbReference type="InterPro" id="IPR012919">
    <property type="entry name" value="SUN_dom"/>
</dbReference>
<dbReference type="STRING" id="109264.A0A1F7ZY62"/>
<reference evidence="9 10" key="1">
    <citation type="journal article" date="2016" name="Genome Biol. Evol.">
        <title>Draft genome sequence of an aflatoxigenic Aspergillus species, A. bombycis.</title>
        <authorList>
            <person name="Moore G.G."/>
            <person name="Mack B.M."/>
            <person name="Beltz S.B."/>
            <person name="Gilbert M.K."/>
        </authorList>
    </citation>
    <scope>NUCLEOTIDE SEQUENCE [LARGE SCALE GENOMIC DNA]</scope>
    <source>
        <strain evidence="10">NRRL 26010</strain>
    </source>
</reference>
<protein>
    <submittedName>
        <fullName evidence="9">Sad1/UNC domain protein</fullName>
    </submittedName>
</protein>
<evidence type="ECO:0000256" key="5">
    <source>
        <dbReference type="SAM" id="MobiDB-lite"/>
    </source>
</evidence>
<feature type="signal peptide" evidence="7">
    <location>
        <begin position="1"/>
        <end position="28"/>
    </location>
</feature>
<evidence type="ECO:0000313" key="9">
    <source>
        <dbReference type="EMBL" id="OGM44421.1"/>
    </source>
</evidence>
<keyword evidence="4 6" id="KW-0472">Membrane</keyword>
<proteinExistence type="predicted"/>
<keyword evidence="3 6" id="KW-1133">Transmembrane helix</keyword>
<evidence type="ECO:0000256" key="2">
    <source>
        <dbReference type="ARBA" id="ARBA00022692"/>
    </source>
</evidence>
<dbReference type="PANTHER" id="PTHR12953">
    <property type="entry name" value="MEMBRANE PROTEIN CH1 RELATED"/>
    <property type="match status" value="1"/>
</dbReference>
<dbReference type="GO" id="GO:0016020">
    <property type="term" value="C:membrane"/>
    <property type="evidence" value="ECO:0007669"/>
    <property type="project" value="InterPro"/>
</dbReference>
<feature type="domain" description="SUN" evidence="8">
    <location>
        <begin position="202"/>
        <end position="374"/>
    </location>
</feature>
<comment type="caution">
    <text evidence="9">The sequence shown here is derived from an EMBL/GenBank/DDBJ whole genome shotgun (WGS) entry which is preliminary data.</text>
</comment>
<dbReference type="InterPro" id="IPR045120">
    <property type="entry name" value="Suco/Slp1-like"/>
</dbReference>
<keyword evidence="10" id="KW-1185">Reference proteome</keyword>
<dbReference type="PROSITE" id="PS51469">
    <property type="entry name" value="SUN"/>
    <property type="match status" value="1"/>
</dbReference>
<evidence type="ECO:0000256" key="6">
    <source>
        <dbReference type="SAM" id="Phobius"/>
    </source>
</evidence>
<feature type="region of interest" description="Disordered" evidence="5">
    <location>
        <begin position="738"/>
        <end position="870"/>
    </location>
</feature>
<dbReference type="FunFam" id="2.60.120.260:FF:000082">
    <property type="entry name" value="Sad1/UNC domain protein"/>
    <property type="match status" value="1"/>
</dbReference>
<feature type="compositionally biased region" description="Basic and acidic residues" evidence="5">
    <location>
        <begin position="535"/>
        <end position="555"/>
    </location>
</feature>
<feature type="region of interest" description="Disordered" evidence="5">
    <location>
        <begin position="81"/>
        <end position="109"/>
    </location>
</feature>
<feature type="compositionally biased region" description="Low complexity" evidence="5">
    <location>
        <begin position="738"/>
        <end position="755"/>
    </location>
</feature>
<evidence type="ECO:0000313" key="10">
    <source>
        <dbReference type="Proteomes" id="UP000179179"/>
    </source>
</evidence>
<evidence type="ECO:0000256" key="4">
    <source>
        <dbReference type="ARBA" id="ARBA00023136"/>
    </source>
</evidence>
<feature type="transmembrane region" description="Helical" evidence="6">
    <location>
        <begin position="694"/>
        <end position="716"/>
    </location>
</feature>
<dbReference type="OrthoDB" id="434771at2759"/>
<dbReference type="Gene3D" id="2.60.120.260">
    <property type="entry name" value="Galactose-binding domain-like"/>
    <property type="match status" value="1"/>
</dbReference>
<feature type="chain" id="PRO_5009534270" evidence="7">
    <location>
        <begin position="29"/>
        <end position="870"/>
    </location>
</feature>
<dbReference type="GO" id="GO:0012505">
    <property type="term" value="C:endomembrane system"/>
    <property type="evidence" value="ECO:0007669"/>
    <property type="project" value="UniProtKB-SubCell"/>
</dbReference>
<feature type="region of interest" description="Disordered" evidence="5">
    <location>
        <begin position="125"/>
        <end position="153"/>
    </location>
</feature>
<dbReference type="PANTHER" id="PTHR12953:SF0">
    <property type="entry name" value="SUN DOMAIN-CONTAINING OSSIFICATION FACTOR"/>
    <property type="match status" value="1"/>
</dbReference>